<dbReference type="InterPro" id="IPR000757">
    <property type="entry name" value="Beta-glucanase-like"/>
</dbReference>
<dbReference type="InterPro" id="IPR050546">
    <property type="entry name" value="Glycosyl_Hydrlase_16"/>
</dbReference>
<comment type="similarity">
    <text evidence="1">Belongs to the glycosyl hydrolase 16 family.</text>
</comment>
<dbReference type="SUPFAM" id="SSF49899">
    <property type="entry name" value="Concanavalin A-like lectins/glucanases"/>
    <property type="match status" value="1"/>
</dbReference>
<sequence>MGTTYPMPANGQSYGLLNDVEELGRPFAPFMGDGSDRSQTPPSPNASQSQLYRGSAAGAMQYGDGAPGLPRTGSTAAMSMRAPFLSPASRPTSSLWAPPSVPYAYPPASGSSSGLNTYVGSGSALYAAGQYPSYQDIQAQLRKAKPVMPSSRLPEKLTTEDKPWMQIKDKRSRASWWLTFMGMVAGVAGAAVLCYFSWTSVLLLSNSDLCQVFSEDWSNGYTNNWVADVELGGFGNGEFQMTTTDSKNIYTQNNELYIMPTLTSEDIGYGSVLDGYTYKLSGCTTTNATACSVTSSNKSYTVINPVQSARISTRGKASLKYGRVEVVAKIPTGDWLWPAIWMLPVNNTYGNWPMSGEIDLMEARGNSPAYPAQGTNYVRASLNYGVLPGVQTHLFGWWEDKRSAFSEQFHTYALEWTDGWMRLYVDSRLQAMMNIKITGKGGKSFYDQGNYPSTATNGSNTEVVVQDIWSEAGGGPNAPYDQEFYLILDVAAGGTSGWFPDNVGGKPWYDGSATAMREFALAQDTWSATWPSDADDRAFRVGSVKMWKIGAC</sequence>
<gene>
    <name evidence="5" type="ORF">IEO21_06643</name>
</gene>
<dbReference type="EMBL" id="JADOXO010000156">
    <property type="protein sequence ID" value="KAF9811125.1"/>
    <property type="molecule type" value="Genomic_DNA"/>
</dbReference>
<dbReference type="PROSITE" id="PS51762">
    <property type="entry name" value="GH16_2"/>
    <property type="match status" value="1"/>
</dbReference>
<accession>A0A8H7U0F1</accession>
<feature type="compositionally biased region" description="Polar residues" evidence="2">
    <location>
        <begin position="37"/>
        <end position="52"/>
    </location>
</feature>
<protein>
    <recommendedName>
        <fullName evidence="4">GH16 domain-containing protein</fullName>
    </recommendedName>
</protein>
<evidence type="ECO:0000313" key="6">
    <source>
        <dbReference type="Proteomes" id="UP000639403"/>
    </source>
</evidence>
<reference evidence="5" key="1">
    <citation type="submission" date="2020-11" db="EMBL/GenBank/DDBJ databases">
        <authorList>
            <person name="Koelle M."/>
            <person name="Horta M.A.C."/>
            <person name="Nowrousian M."/>
            <person name="Ohm R.A."/>
            <person name="Benz P."/>
            <person name="Pilgard A."/>
        </authorList>
    </citation>
    <scope>NUCLEOTIDE SEQUENCE</scope>
    <source>
        <strain evidence="5">FPRL280</strain>
    </source>
</reference>
<feature type="domain" description="GH16" evidence="4">
    <location>
        <begin position="194"/>
        <end position="552"/>
    </location>
</feature>
<keyword evidence="3" id="KW-0472">Membrane</keyword>
<reference evidence="5" key="2">
    <citation type="journal article" name="Front. Microbiol.">
        <title>Degradative Capacity of Two Strains of Rhodonia placenta: From Phenotype to Genotype.</title>
        <authorList>
            <person name="Kolle M."/>
            <person name="Horta M.A.C."/>
            <person name="Nowrousian M."/>
            <person name="Ohm R.A."/>
            <person name="Benz J.P."/>
            <person name="Pilgard A."/>
        </authorList>
    </citation>
    <scope>NUCLEOTIDE SEQUENCE</scope>
    <source>
        <strain evidence="5">FPRL280</strain>
    </source>
</reference>
<evidence type="ECO:0000259" key="4">
    <source>
        <dbReference type="PROSITE" id="PS51762"/>
    </source>
</evidence>
<keyword evidence="3" id="KW-0812">Transmembrane</keyword>
<name>A0A8H7U0F1_9APHY</name>
<feature type="region of interest" description="Disordered" evidence="2">
    <location>
        <begin position="25"/>
        <end position="52"/>
    </location>
</feature>
<dbReference type="Gene3D" id="2.60.120.200">
    <property type="match status" value="1"/>
</dbReference>
<dbReference type="PANTHER" id="PTHR10963">
    <property type="entry name" value="GLYCOSYL HYDROLASE-RELATED"/>
    <property type="match status" value="1"/>
</dbReference>
<dbReference type="GO" id="GO:0004553">
    <property type="term" value="F:hydrolase activity, hydrolyzing O-glycosyl compounds"/>
    <property type="evidence" value="ECO:0007669"/>
    <property type="project" value="InterPro"/>
</dbReference>
<evidence type="ECO:0000256" key="2">
    <source>
        <dbReference type="SAM" id="MobiDB-lite"/>
    </source>
</evidence>
<evidence type="ECO:0000256" key="1">
    <source>
        <dbReference type="ARBA" id="ARBA00006865"/>
    </source>
</evidence>
<proteinExistence type="inferred from homology"/>
<dbReference type="AlphaFoldDB" id="A0A8H7U0F1"/>
<dbReference type="PANTHER" id="PTHR10963:SF55">
    <property type="entry name" value="GLYCOSIDE HYDROLASE FAMILY 16 PROTEIN"/>
    <property type="match status" value="1"/>
</dbReference>
<organism evidence="5 6">
    <name type="scientific">Rhodonia placenta</name>
    <dbReference type="NCBI Taxonomy" id="104341"/>
    <lineage>
        <taxon>Eukaryota</taxon>
        <taxon>Fungi</taxon>
        <taxon>Dikarya</taxon>
        <taxon>Basidiomycota</taxon>
        <taxon>Agaricomycotina</taxon>
        <taxon>Agaricomycetes</taxon>
        <taxon>Polyporales</taxon>
        <taxon>Adustoporiaceae</taxon>
        <taxon>Rhodonia</taxon>
    </lineage>
</organism>
<evidence type="ECO:0000313" key="5">
    <source>
        <dbReference type="EMBL" id="KAF9811125.1"/>
    </source>
</evidence>
<dbReference type="Pfam" id="PF00722">
    <property type="entry name" value="Glyco_hydro_16"/>
    <property type="match status" value="1"/>
</dbReference>
<dbReference type="InterPro" id="IPR013320">
    <property type="entry name" value="ConA-like_dom_sf"/>
</dbReference>
<keyword evidence="3" id="KW-1133">Transmembrane helix</keyword>
<feature type="transmembrane region" description="Helical" evidence="3">
    <location>
        <begin position="174"/>
        <end position="198"/>
    </location>
</feature>
<dbReference type="Proteomes" id="UP000639403">
    <property type="component" value="Unassembled WGS sequence"/>
</dbReference>
<comment type="caution">
    <text evidence="5">The sequence shown here is derived from an EMBL/GenBank/DDBJ whole genome shotgun (WGS) entry which is preliminary data.</text>
</comment>
<dbReference type="GO" id="GO:0005975">
    <property type="term" value="P:carbohydrate metabolic process"/>
    <property type="evidence" value="ECO:0007669"/>
    <property type="project" value="InterPro"/>
</dbReference>
<evidence type="ECO:0000256" key="3">
    <source>
        <dbReference type="SAM" id="Phobius"/>
    </source>
</evidence>